<dbReference type="EMBL" id="QOPC01000007">
    <property type="protein sequence ID" value="RCL38894.1"/>
    <property type="molecule type" value="Genomic_DNA"/>
</dbReference>
<reference evidence="2 3" key="1">
    <citation type="journal article" date="2018" name="Microbiome">
        <title>Fine metagenomic profile of the Mediterranean stratified and mixed water columns revealed by assembly and recruitment.</title>
        <authorList>
            <person name="Haro-Moreno J.M."/>
            <person name="Lopez-Perez M."/>
            <person name="De La Torre J.R."/>
            <person name="Picazo A."/>
            <person name="Camacho A."/>
            <person name="Rodriguez-Valera F."/>
        </authorList>
    </citation>
    <scope>NUCLEOTIDE SEQUENCE [LARGE SCALE GENOMIC DNA]</scope>
    <source>
        <strain evidence="2">MED-G84</strain>
    </source>
</reference>
<evidence type="ECO:0000313" key="3">
    <source>
        <dbReference type="Proteomes" id="UP000253032"/>
    </source>
</evidence>
<name>A0A368BPR5_9GAMM</name>
<proteinExistence type="predicted"/>
<sequence length="64" mass="7186">MLFDIHHLKKTNITYFSHGIRVIKISVVLIALGIIGIIHGLFPFVFIDNVSNGIKKVADEIAHF</sequence>
<organism evidence="2 3">
    <name type="scientific">SAR86 cluster bacterium</name>
    <dbReference type="NCBI Taxonomy" id="2030880"/>
    <lineage>
        <taxon>Bacteria</taxon>
        <taxon>Pseudomonadati</taxon>
        <taxon>Pseudomonadota</taxon>
        <taxon>Gammaproteobacteria</taxon>
        <taxon>SAR86 cluster</taxon>
    </lineage>
</organism>
<evidence type="ECO:0000313" key="2">
    <source>
        <dbReference type="EMBL" id="RCL38894.1"/>
    </source>
</evidence>
<protein>
    <submittedName>
        <fullName evidence="2">Capsule biosynthesis protein</fullName>
    </submittedName>
</protein>
<dbReference type="Pfam" id="PF19883">
    <property type="entry name" value="DUF6356"/>
    <property type="match status" value="1"/>
</dbReference>
<keyword evidence="1" id="KW-0812">Transmembrane</keyword>
<gene>
    <name evidence="2" type="ORF">DBW98_01890</name>
</gene>
<keyword evidence="1" id="KW-1133">Transmembrane helix</keyword>
<keyword evidence="1" id="KW-0472">Membrane</keyword>
<dbReference type="Proteomes" id="UP000253032">
    <property type="component" value="Unassembled WGS sequence"/>
</dbReference>
<comment type="caution">
    <text evidence="2">The sequence shown here is derived from an EMBL/GenBank/DDBJ whole genome shotgun (WGS) entry which is preliminary data.</text>
</comment>
<feature type="transmembrane region" description="Helical" evidence="1">
    <location>
        <begin position="21"/>
        <end position="42"/>
    </location>
</feature>
<evidence type="ECO:0000256" key="1">
    <source>
        <dbReference type="SAM" id="Phobius"/>
    </source>
</evidence>
<dbReference type="AlphaFoldDB" id="A0A368BPR5"/>
<accession>A0A368BPR5</accession>
<dbReference type="InterPro" id="IPR045936">
    <property type="entry name" value="DUF6356"/>
</dbReference>